<dbReference type="GO" id="GO:0005737">
    <property type="term" value="C:cytoplasm"/>
    <property type="evidence" value="ECO:0007669"/>
    <property type="project" value="TreeGrafter"/>
</dbReference>
<evidence type="ECO:0000313" key="6">
    <source>
        <dbReference type="Proteomes" id="UP001049176"/>
    </source>
</evidence>
<dbReference type="GO" id="GO:0033754">
    <property type="term" value="F:indoleamine 2,3-dioxygenase activity"/>
    <property type="evidence" value="ECO:0007669"/>
    <property type="project" value="TreeGrafter"/>
</dbReference>
<dbReference type="InterPro" id="IPR037217">
    <property type="entry name" value="Trp/Indoleamine_2_3_dOase-like"/>
</dbReference>
<feature type="binding site" description="proximal binding residue" evidence="4">
    <location>
        <position position="399"/>
    </location>
    <ligand>
        <name>heme b</name>
        <dbReference type="ChEBI" id="CHEBI:60344"/>
    </ligand>
    <ligandPart>
        <name>Fe</name>
        <dbReference type="ChEBI" id="CHEBI:18248"/>
    </ligandPart>
</feature>
<dbReference type="KEGG" id="more:E1B28_000370"/>
<evidence type="ECO:0008006" key="7">
    <source>
        <dbReference type="Google" id="ProtNLM"/>
    </source>
</evidence>
<dbReference type="GO" id="GO:0019441">
    <property type="term" value="P:L-tryptophan catabolic process to kynurenine"/>
    <property type="evidence" value="ECO:0007669"/>
    <property type="project" value="InterPro"/>
</dbReference>
<proteinExistence type="inferred from homology"/>
<evidence type="ECO:0000256" key="3">
    <source>
        <dbReference type="ARBA" id="ARBA00023004"/>
    </source>
</evidence>
<evidence type="ECO:0000256" key="4">
    <source>
        <dbReference type="PIRSR" id="PIRSR600898-1"/>
    </source>
</evidence>
<keyword evidence="3 4" id="KW-0408">Iron</keyword>
<protein>
    <recommendedName>
        <fullName evidence="7">Indoleamine 2,3-dioxygenase</fullName>
    </recommendedName>
</protein>
<dbReference type="GO" id="GO:0034354">
    <property type="term" value="P:'de novo' NAD+ biosynthetic process from L-tryptophan"/>
    <property type="evidence" value="ECO:0007669"/>
    <property type="project" value="TreeGrafter"/>
</dbReference>
<dbReference type="InterPro" id="IPR000898">
    <property type="entry name" value="Indolamine_dOase"/>
</dbReference>
<evidence type="ECO:0000256" key="2">
    <source>
        <dbReference type="ARBA" id="ARBA00022723"/>
    </source>
</evidence>
<keyword evidence="4" id="KW-0349">Heme</keyword>
<dbReference type="AlphaFoldDB" id="A0A9P8AEI6"/>
<reference evidence="5" key="1">
    <citation type="journal article" date="2021" name="Genome Biol. Evol.">
        <title>The assembled and annotated genome of the fairy-ring fungus Marasmius oreades.</title>
        <authorList>
            <person name="Hiltunen M."/>
            <person name="Ament-Velasquez S.L."/>
            <person name="Johannesson H."/>
        </authorList>
    </citation>
    <scope>NUCLEOTIDE SEQUENCE</scope>
    <source>
        <strain evidence="5">03SP1</strain>
    </source>
</reference>
<organism evidence="5 6">
    <name type="scientific">Marasmius oreades</name>
    <name type="common">fairy-ring Marasmius</name>
    <dbReference type="NCBI Taxonomy" id="181124"/>
    <lineage>
        <taxon>Eukaryota</taxon>
        <taxon>Fungi</taxon>
        <taxon>Dikarya</taxon>
        <taxon>Basidiomycota</taxon>
        <taxon>Agaricomycotina</taxon>
        <taxon>Agaricomycetes</taxon>
        <taxon>Agaricomycetidae</taxon>
        <taxon>Agaricales</taxon>
        <taxon>Marasmiineae</taxon>
        <taxon>Marasmiaceae</taxon>
        <taxon>Marasmius</taxon>
    </lineage>
</organism>
<dbReference type="GO" id="GO:0046872">
    <property type="term" value="F:metal ion binding"/>
    <property type="evidence" value="ECO:0007669"/>
    <property type="project" value="UniProtKB-KW"/>
</dbReference>
<dbReference type="GO" id="GO:0020037">
    <property type="term" value="F:heme binding"/>
    <property type="evidence" value="ECO:0007669"/>
    <property type="project" value="InterPro"/>
</dbReference>
<accession>A0A9P8AEI6</accession>
<keyword evidence="2 4" id="KW-0479">Metal-binding</keyword>
<gene>
    <name evidence="5" type="ORF">E1B28_000370</name>
</gene>
<dbReference type="EMBL" id="CM032181">
    <property type="protein sequence ID" value="KAG7098415.1"/>
    <property type="molecule type" value="Genomic_DNA"/>
</dbReference>
<dbReference type="Gene3D" id="1.20.58.480">
    <property type="match status" value="1"/>
</dbReference>
<dbReference type="Pfam" id="PF01231">
    <property type="entry name" value="IDO"/>
    <property type="match status" value="1"/>
</dbReference>
<dbReference type="SUPFAM" id="SSF140959">
    <property type="entry name" value="Indolic compounds 2,3-dioxygenase-like"/>
    <property type="match status" value="1"/>
</dbReference>
<sequence>MATYDEKSKAAVLQPAVFDVDTRTGFLPAEVPLQRLPSGWFAWEFLLDEAIKKRLAPGDKVGLTSEEAAQSARWRASACKMPLLATDPLLKDESPAVSRRAHLVLAFLLSFYIQTLPPTEPVLIPKSISIPVLQVSKAIGMPPVVTYADCVLYNWNAPNLEQPSSCSCPNSNEFSTFTVCSCAKLLSENIRCQSLFTGLGDEEFFYLTSARIELRGVEALDIMRCAMDEIFVNDTIAVTRITNLLSRLSVVIGELKGLLMDCRKGCDPERYYNDVRPFFRGEDATHVERKWVFQGIEEYPDLLNSDVTKELSGASAGQSSLIYALDVFLGVGDTRTSTFMAKMQKYMPRNHRLFLDHLSSNSRPLRPWVLERQDGEKGKELAEAYNKSVKALKEFRDSHMIIASLYILGPARRARDRLLNPQEEKATKGTGGTDLVKFLKGVRDQTAGTVVPITP</sequence>
<comment type="similarity">
    <text evidence="1">Belongs to the indoleamine 2,3-dioxygenase family.</text>
</comment>
<keyword evidence="6" id="KW-1185">Reference proteome</keyword>
<dbReference type="GeneID" id="66069446"/>
<dbReference type="Proteomes" id="UP001049176">
    <property type="component" value="Chromosome 1"/>
</dbReference>
<dbReference type="OrthoDB" id="540174at2759"/>
<dbReference type="PANTHER" id="PTHR28657">
    <property type="entry name" value="INDOLEAMINE 2,3-DIOXYGENASE"/>
    <property type="match status" value="1"/>
</dbReference>
<comment type="caution">
    <text evidence="5">The sequence shown here is derived from an EMBL/GenBank/DDBJ whole genome shotgun (WGS) entry which is preliminary data.</text>
</comment>
<evidence type="ECO:0000256" key="1">
    <source>
        <dbReference type="ARBA" id="ARBA00007119"/>
    </source>
</evidence>
<dbReference type="RefSeq" id="XP_043014885.1">
    <property type="nucleotide sequence ID" value="XM_043146185.1"/>
</dbReference>
<name>A0A9P8AEI6_9AGAR</name>
<evidence type="ECO:0000313" key="5">
    <source>
        <dbReference type="EMBL" id="KAG7098415.1"/>
    </source>
</evidence>
<dbReference type="PANTHER" id="PTHR28657:SF5">
    <property type="entry name" value="INDOLEAMINE 2,3-DIOXYGENASE"/>
    <property type="match status" value="1"/>
</dbReference>